<name>G2YEA2_BOTF4</name>
<dbReference type="Proteomes" id="UP000008177">
    <property type="component" value="Unplaced contigs"/>
</dbReference>
<accession>G2YEA2</accession>
<evidence type="ECO:0000313" key="2">
    <source>
        <dbReference type="Proteomes" id="UP000008177"/>
    </source>
</evidence>
<dbReference type="HOGENOM" id="CLU_3299273_0_0_1"/>
<dbReference type="InParanoid" id="G2YEA2"/>
<gene>
    <name evidence="1" type="ORF">BofuT4_uP024990.1</name>
</gene>
<dbReference type="AlphaFoldDB" id="G2YEA2"/>
<organism evidence="1 2">
    <name type="scientific">Botryotinia fuckeliana (strain T4)</name>
    <name type="common">Noble rot fungus</name>
    <name type="synonym">Botrytis cinerea</name>
    <dbReference type="NCBI Taxonomy" id="999810"/>
    <lineage>
        <taxon>Eukaryota</taxon>
        <taxon>Fungi</taxon>
        <taxon>Dikarya</taxon>
        <taxon>Ascomycota</taxon>
        <taxon>Pezizomycotina</taxon>
        <taxon>Leotiomycetes</taxon>
        <taxon>Helotiales</taxon>
        <taxon>Sclerotiniaceae</taxon>
        <taxon>Botrytis</taxon>
    </lineage>
</organism>
<dbReference type="EMBL" id="FQ790323">
    <property type="protein sequence ID" value="CCD50100.1"/>
    <property type="molecule type" value="Genomic_DNA"/>
</dbReference>
<reference evidence="2" key="1">
    <citation type="journal article" date="2011" name="PLoS Genet.">
        <title>Genomic analysis of the necrotrophic fungal pathogens Sclerotinia sclerotiorum and Botrytis cinerea.</title>
        <authorList>
            <person name="Amselem J."/>
            <person name="Cuomo C.A."/>
            <person name="van Kan J.A."/>
            <person name="Viaud M."/>
            <person name="Benito E.P."/>
            <person name="Couloux A."/>
            <person name="Coutinho P.M."/>
            <person name="de Vries R.P."/>
            <person name="Dyer P.S."/>
            <person name="Fillinger S."/>
            <person name="Fournier E."/>
            <person name="Gout L."/>
            <person name="Hahn M."/>
            <person name="Kohn L."/>
            <person name="Lapalu N."/>
            <person name="Plummer K.M."/>
            <person name="Pradier J.M."/>
            <person name="Quevillon E."/>
            <person name="Sharon A."/>
            <person name="Simon A."/>
            <person name="ten Have A."/>
            <person name="Tudzynski B."/>
            <person name="Tudzynski P."/>
            <person name="Wincker P."/>
            <person name="Andrew M."/>
            <person name="Anthouard V."/>
            <person name="Beever R.E."/>
            <person name="Beffa R."/>
            <person name="Benoit I."/>
            <person name="Bouzid O."/>
            <person name="Brault B."/>
            <person name="Chen Z."/>
            <person name="Choquer M."/>
            <person name="Collemare J."/>
            <person name="Cotton P."/>
            <person name="Danchin E.G."/>
            <person name="Da Silva C."/>
            <person name="Gautier A."/>
            <person name="Giraud C."/>
            <person name="Giraud T."/>
            <person name="Gonzalez C."/>
            <person name="Grossetete S."/>
            <person name="Guldener U."/>
            <person name="Henrissat B."/>
            <person name="Howlett B.J."/>
            <person name="Kodira C."/>
            <person name="Kretschmer M."/>
            <person name="Lappartient A."/>
            <person name="Leroch M."/>
            <person name="Levis C."/>
            <person name="Mauceli E."/>
            <person name="Neuveglise C."/>
            <person name="Oeser B."/>
            <person name="Pearson M."/>
            <person name="Poulain J."/>
            <person name="Poussereau N."/>
            <person name="Quesneville H."/>
            <person name="Rascle C."/>
            <person name="Schumacher J."/>
            <person name="Segurens B."/>
            <person name="Sexton A."/>
            <person name="Silva E."/>
            <person name="Sirven C."/>
            <person name="Soanes D.M."/>
            <person name="Talbot N.J."/>
            <person name="Templeton M."/>
            <person name="Yandava C."/>
            <person name="Yarden O."/>
            <person name="Zeng Q."/>
            <person name="Rollins J.A."/>
            <person name="Lebrun M.H."/>
            <person name="Dickman M."/>
        </authorList>
    </citation>
    <scope>NUCLEOTIDE SEQUENCE [LARGE SCALE GENOMIC DNA]</scope>
    <source>
        <strain evidence="2">T4</strain>
    </source>
</reference>
<evidence type="ECO:0000313" key="1">
    <source>
        <dbReference type="EMBL" id="CCD50100.1"/>
    </source>
</evidence>
<protein>
    <submittedName>
        <fullName evidence="1">Uncharacterized protein</fullName>
    </submittedName>
</protein>
<proteinExistence type="predicted"/>
<sequence>MTGESCEVQNSAVEFDAVRRESLIGSEMVLELINLDITAL</sequence>